<evidence type="ECO:0000256" key="3">
    <source>
        <dbReference type="SAM" id="SignalP"/>
    </source>
</evidence>
<organism evidence="4 5">
    <name type="scientific">Marasmius crinis-equi</name>
    <dbReference type="NCBI Taxonomy" id="585013"/>
    <lineage>
        <taxon>Eukaryota</taxon>
        <taxon>Fungi</taxon>
        <taxon>Dikarya</taxon>
        <taxon>Basidiomycota</taxon>
        <taxon>Agaricomycotina</taxon>
        <taxon>Agaricomycetes</taxon>
        <taxon>Agaricomycetidae</taxon>
        <taxon>Agaricales</taxon>
        <taxon>Marasmiineae</taxon>
        <taxon>Marasmiaceae</taxon>
        <taxon>Marasmius</taxon>
    </lineage>
</organism>
<evidence type="ECO:0000313" key="5">
    <source>
        <dbReference type="Proteomes" id="UP001465976"/>
    </source>
</evidence>
<comment type="caution">
    <text evidence="4">The sequence shown here is derived from an EMBL/GenBank/DDBJ whole genome shotgun (WGS) entry which is preliminary data.</text>
</comment>
<protein>
    <recommendedName>
        <fullName evidence="6">Mid2 domain-containing protein</fullName>
    </recommendedName>
</protein>
<feature type="compositionally biased region" description="Polar residues" evidence="1">
    <location>
        <begin position="240"/>
        <end position="252"/>
    </location>
</feature>
<keyword evidence="3" id="KW-0732">Signal</keyword>
<name>A0ABR3EW22_9AGAR</name>
<keyword evidence="2" id="KW-0472">Membrane</keyword>
<keyword evidence="5" id="KW-1185">Reference proteome</keyword>
<evidence type="ECO:0000313" key="4">
    <source>
        <dbReference type="EMBL" id="KAL0567114.1"/>
    </source>
</evidence>
<feature type="transmembrane region" description="Helical" evidence="2">
    <location>
        <begin position="258"/>
        <end position="279"/>
    </location>
</feature>
<feature type="chain" id="PRO_5045634556" description="Mid2 domain-containing protein" evidence="3">
    <location>
        <begin position="22"/>
        <end position="397"/>
    </location>
</feature>
<dbReference type="Proteomes" id="UP001465976">
    <property type="component" value="Unassembled WGS sequence"/>
</dbReference>
<dbReference type="EMBL" id="JBAHYK010001672">
    <property type="protein sequence ID" value="KAL0567114.1"/>
    <property type="molecule type" value="Genomic_DNA"/>
</dbReference>
<gene>
    <name evidence="4" type="ORF">V5O48_014880</name>
</gene>
<keyword evidence="2" id="KW-1133">Transmembrane helix</keyword>
<feature type="compositionally biased region" description="Low complexity" evidence="1">
    <location>
        <begin position="199"/>
        <end position="217"/>
    </location>
</feature>
<feature type="compositionally biased region" description="Basic and acidic residues" evidence="1">
    <location>
        <begin position="319"/>
        <end position="328"/>
    </location>
</feature>
<sequence length="397" mass="42519">MKLRSPLLLLCHSFYFTPSWSFTVTGLPQQVTQQQIATLAWSRTERDPTTFLIAKTGSPDRIAGAIQLTSVGQEQKSGIMTVTFHDIEVVSVAAYDLSRIEYDAILNPNPIQQPRPSPFFVDGQHPINIAASGSRTTPATPASTPSVSIPITTSATTQMTQTNFPSGPTEGSASSSSTSHQPDTQSGSAEGSSQQPAMGTRSPSSSSGQTDTGSQTTLVPTRTNNGSGGGKSSSTEIIFPTNSQGGPTTPSGNKDRGLMIGIIIGSLVVLLIPIGFTVWRRIRSRRRQLTVNDVATSPYVETENDKVARGCSTRRRAEHRQSKPDYGPEQHQPNTNIGREHHESGTVAPGPAESLTPPPRELPRVRVHEDGGWRPAPASESSGSCIDIPPRYEDAIR</sequence>
<evidence type="ECO:0008006" key="6">
    <source>
        <dbReference type="Google" id="ProtNLM"/>
    </source>
</evidence>
<proteinExistence type="predicted"/>
<feature type="region of interest" description="Disordered" evidence="1">
    <location>
        <begin position="115"/>
        <end position="252"/>
    </location>
</feature>
<evidence type="ECO:0000256" key="2">
    <source>
        <dbReference type="SAM" id="Phobius"/>
    </source>
</evidence>
<accession>A0ABR3EW22</accession>
<feature type="signal peptide" evidence="3">
    <location>
        <begin position="1"/>
        <end position="21"/>
    </location>
</feature>
<feature type="region of interest" description="Disordered" evidence="1">
    <location>
        <begin position="303"/>
        <end position="397"/>
    </location>
</feature>
<evidence type="ECO:0000256" key="1">
    <source>
        <dbReference type="SAM" id="MobiDB-lite"/>
    </source>
</evidence>
<feature type="compositionally biased region" description="Polar residues" evidence="1">
    <location>
        <begin position="180"/>
        <end position="197"/>
    </location>
</feature>
<reference evidence="4 5" key="1">
    <citation type="submission" date="2024-02" db="EMBL/GenBank/DDBJ databases">
        <title>A draft genome for the cacao thread blight pathogen Marasmius crinis-equi.</title>
        <authorList>
            <person name="Cohen S.P."/>
            <person name="Baruah I.K."/>
            <person name="Amoako-Attah I."/>
            <person name="Bukari Y."/>
            <person name="Meinhardt L.W."/>
            <person name="Bailey B.A."/>
        </authorList>
    </citation>
    <scope>NUCLEOTIDE SEQUENCE [LARGE SCALE GENOMIC DNA]</scope>
    <source>
        <strain evidence="4 5">GH-76</strain>
    </source>
</reference>
<feature type="compositionally biased region" description="Basic and acidic residues" evidence="1">
    <location>
        <begin position="361"/>
        <end position="372"/>
    </location>
</feature>
<feature type="compositionally biased region" description="Low complexity" evidence="1">
    <location>
        <begin position="130"/>
        <end position="179"/>
    </location>
</feature>
<keyword evidence="2" id="KW-0812">Transmembrane</keyword>